<feature type="binding site" evidence="3">
    <location>
        <position position="119"/>
    </location>
    <ligand>
        <name>Zn(2+)</name>
        <dbReference type="ChEBI" id="CHEBI:29105"/>
        <label>1</label>
    </ligand>
</feature>
<keyword evidence="3" id="KW-0479">Metal-binding</keyword>
<feature type="compositionally biased region" description="Basic and acidic residues" evidence="6">
    <location>
        <begin position="196"/>
        <end position="217"/>
    </location>
</feature>
<dbReference type="GeneID" id="106744181"/>
<dbReference type="Proteomes" id="UP000515204">
    <property type="component" value="Unplaced"/>
</dbReference>
<protein>
    <submittedName>
        <fullName evidence="9">Protein lethal(2)essential for life-like</fullName>
    </submittedName>
</protein>
<dbReference type="KEGG" id="dqu:106744181"/>
<dbReference type="PANTHER" id="PTHR45640">
    <property type="entry name" value="HEAT SHOCK PROTEIN HSP-12.2-RELATED"/>
    <property type="match status" value="1"/>
</dbReference>
<evidence type="ECO:0000259" key="7">
    <source>
        <dbReference type="PROSITE" id="PS01031"/>
    </source>
</evidence>
<dbReference type="InterPro" id="IPR008978">
    <property type="entry name" value="HSP20-like_chaperone"/>
</dbReference>
<keyword evidence="8" id="KW-1185">Reference proteome</keyword>
<dbReference type="PRINTS" id="PR00299">
    <property type="entry name" value="ACRYSTALLIN"/>
</dbReference>
<keyword evidence="3" id="KW-0862">Zinc</keyword>
<dbReference type="InterPro" id="IPR055269">
    <property type="entry name" value="Alpha-crystallin/HSP_16"/>
</dbReference>
<dbReference type="PIRSF" id="PIRSF036514">
    <property type="entry name" value="Sm_HSP_B1"/>
    <property type="match status" value="1"/>
</dbReference>
<dbReference type="RefSeq" id="XP_014474164.1">
    <property type="nucleotide sequence ID" value="XM_014618678.1"/>
</dbReference>
<dbReference type="SUPFAM" id="SSF49764">
    <property type="entry name" value="HSP20-like chaperones"/>
    <property type="match status" value="1"/>
</dbReference>
<feature type="compositionally biased region" description="Polar residues" evidence="6">
    <location>
        <begin position="186"/>
        <end position="195"/>
    </location>
</feature>
<evidence type="ECO:0000256" key="3">
    <source>
        <dbReference type="PIRSR" id="PIRSR036514-1"/>
    </source>
</evidence>
<evidence type="ECO:0000313" key="8">
    <source>
        <dbReference type="Proteomes" id="UP000515204"/>
    </source>
</evidence>
<dbReference type="GO" id="GO:0051082">
    <property type="term" value="F:unfolded protein binding"/>
    <property type="evidence" value="ECO:0007669"/>
    <property type="project" value="TreeGrafter"/>
</dbReference>
<evidence type="ECO:0000256" key="1">
    <source>
        <dbReference type="ARBA" id="ARBA00023016"/>
    </source>
</evidence>
<accession>A0A6P3X8G4</accession>
<dbReference type="Gene3D" id="2.60.40.790">
    <property type="match status" value="1"/>
</dbReference>
<sequence length="217" mass="24736">MYLLPLLLSAWWTDRPHHRMMDQNLAFAGFNPGESILSRPFDRYYPSLRDQTVLDFYYRPWMDVTRRKDGAAMMGIASDNDNFKVIIDVRQFKPEEITVKVVGRCIVVEAKHEEKPDEHGSISRQFLRKYLLPDRANLDQVSSTISSDGILIITAPLKKEPEKPKVIKIQQTGQPALRTGDGEATEATTSSTGKTVENEIREELTTRGQEEGTKPEK</sequence>
<evidence type="ECO:0000256" key="5">
    <source>
        <dbReference type="RuleBase" id="RU003616"/>
    </source>
</evidence>
<dbReference type="GO" id="GO:0046872">
    <property type="term" value="F:metal ion binding"/>
    <property type="evidence" value="ECO:0007669"/>
    <property type="project" value="UniProtKB-KW"/>
</dbReference>
<dbReference type="PROSITE" id="PS01031">
    <property type="entry name" value="SHSP"/>
    <property type="match status" value="1"/>
</dbReference>
<evidence type="ECO:0000256" key="6">
    <source>
        <dbReference type="SAM" id="MobiDB-lite"/>
    </source>
</evidence>
<dbReference type="CDD" id="cd06526">
    <property type="entry name" value="metazoan_ACD"/>
    <property type="match status" value="1"/>
</dbReference>
<comment type="similarity">
    <text evidence="2 4 5">Belongs to the small heat shock protein (HSP20) family.</text>
</comment>
<dbReference type="GO" id="GO:0005634">
    <property type="term" value="C:nucleus"/>
    <property type="evidence" value="ECO:0007669"/>
    <property type="project" value="TreeGrafter"/>
</dbReference>
<gene>
    <name evidence="9" type="primary">LOC106744181</name>
</gene>
<dbReference type="PANTHER" id="PTHR45640:SF13">
    <property type="entry name" value="HEAT SHOCK PROTEIN 22-RELATED"/>
    <property type="match status" value="1"/>
</dbReference>
<evidence type="ECO:0000313" key="9">
    <source>
        <dbReference type="RefSeq" id="XP_014474164.1"/>
    </source>
</evidence>
<evidence type="ECO:0000256" key="4">
    <source>
        <dbReference type="PROSITE-ProRule" id="PRU00285"/>
    </source>
</evidence>
<dbReference type="GO" id="GO:0042026">
    <property type="term" value="P:protein refolding"/>
    <property type="evidence" value="ECO:0007669"/>
    <property type="project" value="TreeGrafter"/>
</dbReference>
<dbReference type="GO" id="GO:0009408">
    <property type="term" value="P:response to heat"/>
    <property type="evidence" value="ECO:0007669"/>
    <property type="project" value="UniProtKB-ARBA"/>
</dbReference>
<dbReference type="AlphaFoldDB" id="A0A6P3X8G4"/>
<feature type="domain" description="SHSP" evidence="7">
    <location>
        <begin position="65"/>
        <end position="172"/>
    </location>
</feature>
<reference evidence="9" key="1">
    <citation type="submission" date="2025-08" db="UniProtKB">
        <authorList>
            <consortium name="RefSeq"/>
        </authorList>
    </citation>
    <scope>IDENTIFICATION</scope>
</reference>
<dbReference type="InterPro" id="IPR001436">
    <property type="entry name" value="Alpha-crystallin/sHSP_animal"/>
</dbReference>
<proteinExistence type="inferred from homology"/>
<name>A0A6P3X8G4_DINQU</name>
<dbReference type="InterPro" id="IPR002068">
    <property type="entry name" value="A-crystallin/Hsp20_dom"/>
</dbReference>
<feature type="binding site" evidence="3">
    <location>
        <position position="112"/>
    </location>
    <ligand>
        <name>Zn(2+)</name>
        <dbReference type="ChEBI" id="CHEBI:29105"/>
        <label>1</label>
    </ligand>
</feature>
<feature type="binding site" evidence="3">
    <location>
        <position position="114"/>
    </location>
    <ligand>
        <name>Zn(2+)</name>
        <dbReference type="ChEBI" id="CHEBI:29105"/>
        <label>1</label>
    </ligand>
</feature>
<organism evidence="8 9">
    <name type="scientific">Dinoponera quadriceps</name>
    <name type="common">South American ant</name>
    <dbReference type="NCBI Taxonomy" id="609295"/>
    <lineage>
        <taxon>Eukaryota</taxon>
        <taxon>Metazoa</taxon>
        <taxon>Ecdysozoa</taxon>
        <taxon>Arthropoda</taxon>
        <taxon>Hexapoda</taxon>
        <taxon>Insecta</taxon>
        <taxon>Pterygota</taxon>
        <taxon>Neoptera</taxon>
        <taxon>Endopterygota</taxon>
        <taxon>Hymenoptera</taxon>
        <taxon>Apocrita</taxon>
        <taxon>Aculeata</taxon>
        <taxon>Formicoidea</taxon>
        <taxon>Formicidae</taxon>
        <taxon>Ponerinae</taxon>
        <taxon>Ponerini</taxon>
        <taxon>Dinoponera</taxon>
    </lineage>
</organism>
<dbReference type="GO" id="GO:0005737">
    <property type="term" value="C:cytoplasm"/>
    <property type="evidence" value="ECO:0007669"/>
    <property type="project" value="TreeGrafter"/>
</dbReference>
<evidence type="ECO:0000256" key="2">
    <source>
        <dbReference type="PIRNR" id="PIRNR036514"/>
    </source>
</evidence>
<feature type="region of interest" description="Disordered" evidence="6">
    <location>
        <begin position="171"/>
        <end position="217"/>
    </location>
</feature>
<dbReference type="Pfam" id="PF00011">
    <property type="entry name" value="HSP20"/>
    <property type="match status" value="1"/>
</dbReference>
<keyword evidence="1" id="KW-0346">Stress response</keyword>
<dbReference type="OrthoDB" id="1431247at2759"/>